<dbReference type="InterPro" id="IPR025997">
    <property type="entry name" value="SBP_2_dom"/>
</dbReference>
<evidence type="ECO:0000259" key="5">
    <source>
        <dbReference type="Pfam" id="PF13407"/>
    </source>
</evidence>
<dbReference type="EMBL" id="JAUSVX010000009">
    <property type="protein sequence ID" value="MDQ0471521.1"/>
    <property type="molecule type" value="Genomic_DNA"/>
</dbReference>
<protein>
    <submittedName>
        <fullName evidence="6">Ribose transport system substrate-binding protein</fullName>
    </submittedName>
</protein>
<evidence type="ECO:0000256" key="4">
    <source>
        <dbReference type="SAM" id="SignalP"/>
    </source>
</evidence>
<feature type="chain" id="PRO_5046273631" evidence="4">
    <location>
        <begin position="25"/>
        <end position="354"/>
    </location>
</feature>
<comment type="similarity">
    <text evidence="2">Belongs to the bacterial solute-binding protein 2 family.</text>
</comment>
<dbReference type="Pfam" id="PF13407">
    <property type="entry name" value="Peripla_BP_4"/>
    <property type="match status" value="1"/>
</dbReference>
<keyword evidence="7" id="KW-1185">Reference proteome</keyword>
<dbReference type="Gene3D" id="3.40.50.2300">
    <property type="match status" value="2"/>
</dbReference>
<evidence type="ECO:0000313" key="6">
    <source>
        <dbReference type="EMBL" id="MDQ0471521.1"/>
    </source>
</evidence>
<evidence type="ECO:0000256" key="1">
    <source>
        <dbReference type="ARBA" id="ARBA00004196"/>
    </source>
</evidence>
<dbReference type="PANTHER" id="PTHR46847:SF1">
    <property type="entry name" value="D-ALLOSE-BINDING PERIPLASMIC PROTEIN-RELATED"/>
    <property type="match status" value="1"/>
</dbReference>
<evidence type="ECO:0000256" key="3">
    <source>
        <dbReference type="ARBA" id="ARBA00022729"/>
    </source>
</evidence>
<dbReference type="PANTHER" id="PTHR46847">
    <property type="entry name" value="D-ALLOSE-BINDING PERIPLASMIC PROTEIN-RELATED"/>
    <property type="match status" value="1"/>
</dbReference>
<dbReference type="SUPFAM" id="SSF53822">
    <property type="entry name" value="Periplasmic binding protein-like I"/>
    <property type="match status" value="1"/>
</dbReference>
<sequence>MFRTSIIAAFAAAGLLAAAGPALADGTVGPGGEAATPSSAVTLSDAEAAKLKEGKYTAALLWHTSSDFVNAVTAGAKDEFARLGISVVAETDAGFDAAKQKSDVETILAKKPSAILALPLDPVTAAEAFKPAVASGVKIVLLSNKPKDFVQGKDYVAIVTDDLYEMGKHAADGLAEAIGRKGKIAWIYHDAQYYVTNQRDNAFKATIEKDYPDIKIVASQGISDPARAEDIANAILLKNPDLDGIYVTWAEPAEGVLAALRAAGNSRTKVVTLDLSEPVGLDMVKGGNVAAIAADKAYELGRAMAAAAGYGLLGKPAPAFIVAPVLTVTKANVVQGWQDSLHRPAPQSILDAAK</sequence>
<dbReference type="InterPro" id="IPR028082">
    <property type="entry name" value="Peripla_BP_I"/>
</dbReference>
<comment type="subcellular location">
    <subcellularLocation>
        <location evidence="1">Cell envelope</location>
    </subcellularLocation>
</comment>
<organism evidence="6 7">
    <name type="scientific">Labrys wisconsinensis</name>
    <dbReference type="NCBI Taxonomy" id="425677"/>
    <lineage>
        <taxon>Bacteria</taxon>
        <taxon>Pseudomonadati</taxon>
        <taxon>Pseudomonadota</taxon>
        <taxon>Alphaproteobacteria</taxon>
        <taxon>Hyphomicrobiales</taxon>
        <taxon>Xanthobacteraceae</taxon>
        <taxon>Labrys</taxon>
    </lineage>
</organism>
<keyword evidence="3 4" id="KW-0732">Signal</keyword>
<feature type="signal peptide" evidence="4">
    <location>
        <begin position="1"/>
        <end position="24"/>
    </location>
</feature>
<reference evidence="6 7" key="1">
    <citation type="submission" date="2023-07" db="EMBL/GenBank/DDBJ databases">
        <title>Genomic Encyclopedia of Type Strains, Phase IV (KMG-IV): sequencing the most valuable type-strain genomes for metagenomic binning, comparative biology and taxonomic classification.</title>
        <authorList>
            <person name="Goeker M."/>
        </authorList>
    </citation>
    <scope>NUCLEOTIDE SEQUENCE [LARGE SCALE GENOMIC DNA]</scope>
    <source>
        <strain evidence="6 7">DSM 19619</strain>
    </source>
</reference>
<proteinExistence type="inferred from homology"/>
<dbReference type="RefSeq" id="WP_307276823.1">
    <property type="nucleotide sequence ID" value="NZ_JAUSVX010000009.1"/>
</dbReference>
<name>A0ABU0JB66_9HYPH</name>
<evidence type="ECO:0000313" key="7">
    <source>
        <dbReference type="Proteomes" id="UP001242480"/>
    </source>
</evidence>
<dbReference type="CDD" id="cd06316">
    <property type="entry name" value="PBP1_ABC_sugar_binding-like"/>
    <property type="match status" value="1"/>
</dbReference>
<gene>
    <name evidence="6" type="ORF">QO011_004546</name>
</gene>
<feature type="domain" description="Periplasmic binding protein" evidence="5">
    <location>
        <begin position="61"/>
        <end position="310"/>
    </location>
</feature>
<comment type="caution">
    <text evidence="6">The sequence shown here is derived from an EMBL/GenBank/DDBJ whole genome shotgun (WGS) entry which is preliminary data.</text>
</comment>
<evidence type="ECO:0000256" key="2">
    <source>
        <dbReference type="ARBA" id="ARBA00007639"/>
    </source>
</evidence>
<dbReference type="Proteomes" id="UP001242480">
    <property type="component" value="Unassembled WGS sequence"/>
</dbReference>
<accession>A0ABU0JB66</accession>